<reference evidence="2" key="2">
    <citation type="submission" date="2020-11" db="EMBL/GenBank/DDBJ databases">
        <authorList>
            <person name="McCartney M.A."/>
            <person name="Auch B."/>
            <person name="Kono T."/>
            <person name="Mallez S."/>
            <person name="Becker A."/>
            <person name="Gohl D.M."/>
            <person name="Silverstein K.A.T."/>
            <person name="Koren S."/>
            <person name="Bechman K.B."/>
            <person name="Herman A."/>
            <person name="Abrahante J.E."/>
            <person name="Garbe J."/>
        </authorList>
    </citation>
    <scope>NUCLEOTIDE SEQUENCE</scope>
    <source>
        <strain evidence="2">Duluth1</strain>
        <tissue evidence="2">Whole animal</tissue>
    </source>
</reference>
<feature type="region of interest" description="Disordered" evidence="1">
    <location>
        <begin position="1"/>
        <end position="25"/>
    </location>
</feature>
<comment type="caution">
    <text evidence="2">The sequence shown here is derived from an EMBL/GenBank/DDBJ whole genome shotgun (WGS) entry which is preliminary data.</text>
</comment>
<evidence type="ECO:0000313" key="2">
    <source>
        <dbReference type="EMBL" id="KAH3889880.1"/>
    </source>
</evidence>
<name>A0A9D4N6D0_DREPO</name>
<protein>
    <submittedName>
        <fullName evidence="2">Uncharacterized protein</fullName>
    </submittedName>
</protein>
<accession>A0A9D4N6D0</accession>
<proteinExistence type="predicted"/>
<keyword evidence="3" id="KW-1185">Reference proteome</keyword>
<evidence type="ECO:0000256" key="1">
    <source>
        <dbReference type="SAM" id="MobiDB-lite"/>
    </source>
</evidence>
<dbReference type="EMBL" id="JAIWYP010000001">
    <property type="protein sequence ID" value="KAH3889880.1"/>
    <property type="molecule type" value="Genomic_DNA"/>
</dbReference>
<organism evidence="2 3">
    <name type="scientific">Dreissena polymorpha</name>
    <name type="common">Zebra mussel</name>
    <name type="synonym">Mytilus polymorpha</name>
    <dbReference type="NCBI Taxonomy" id="45954"/>
    <lineage>
        <taxon>Eukaryota</taxon>
        <taxon>Metazoa</taxon>
        <taxon>Spiralia</taxon>
        <taxon>Lophotrochozoa</taxon>
        <taxon>Mollusca</taxon>
        <taxon>Bivalvia</taxon>
        <taxon>Autobranchia</taxon>
        <taxon>Heteroconchia</taxon>
        <taxon>Euheterodonta</taxon>
        <taxon>Imparidentia</taxon>
        <taxon>Neoheterodontei</taxon>
        <taxon>Myida</taxon>
        <taxon>Dreissenoidea</taxon>
        <taxon>Dreissenidae</taxon>
        <taxon>Dreissena</taxon>
    </lineage>
</organism>
<sequence length="63" mass="6903">MTGGYTDKGENMVSSQTSEKDGSPMLTLHKVSSNEYSVAVLSLELCENVLRMAGDQRQFSMNV</sequence>
<dbReference type="Proteomes" id="UP000828390">
    <property type="component" value="Unassembled WGS sequence"/>
</dbReference>
<reference evidence="2" key="1">
    <citation type="journal article" date="2019" name="bioRxiv">
        <title>The Genome of the Zebra Mussel, Dreissena polymorpha: A Resource for Invasive Species Research.</title>
        <authorList>
            <person name="McCartney M.A."/>
            <person name="Auch B."/>
            <person name="Kono T."/>
            <person name="Mallez S."/>
            <person name="Zhang Y."/>
            <person name="Obille A."/>
            <person name="Becker A."/>
            <person name="Abrahante J.E."/>
            <person name="Garbe J."/>
            <person name="Badalamenti J.P."/>
            <person name="Herman A."/>
            <person name="Mangelson H."/>
            <person name="Liachko I."/>
            <person name="Sullivan S."/>
            <person name="Sone E.D."/>
            <person name="Koren S."/>
            <person name="Silverstein K.A.T."/>
            <person name="Beckman K.B."/>
            <person name="Gohl D.M."/>
        </authorList>
    </citation>
    <scope>NUCLEOTIDE SEQUENCE</scope>
    <source>
        <strain evidence="2">Duluth1</strain>
        <tissue evidence="2">Whole animal</tissue>
    </source>
</reference>
<dbReference type="AlphaFoldDB" id="A0A9D4N6D0"/>
<evidence type="ECO:0000313" key="3">
    <source>
        <dbReference type="Proteomes" id="UP000828390"/>
    </source>
</evidence>
<gene>
    <name evidence="2" type="ORF">DPMN_013947</name>
</gene>